<dbReference type="GO" id="GO:0017056">
    <property type="term" value="F:structural constituent of nuclear pore"/>
    <property type="evidence" value="ECO:0007669"/>
    <property type="project" value="TreeGrafter"/>
</dbReference>
<dbReference type="GeneTree" id="ENSGT00940000153253"/>
<gene>
    <name evidence="2" type="primary">Pom121c</name>
</gene>
<dbReference type="VEuPathDB" id="HostDB:ENSCPOG00000008901"/>
<dbReference type="GO" id="GO:0006405">
    <property type="term" value="P:RNA export from nucleus"/>
    <property type="evidence" value="ECO:0007669"/>
    <property type="project" value="TreeGrafter"/>
</dbReference>
<feature type="compositionally biased region" description="Basic and acidic residues" evidence="1">
    <location>
        <begin position="142"/>
        <end position="152"/>
    </location>
</feature>
<dbReference type="OMA" id="VCCIVCY"/>
<feature type="compositionally biased region" description="Low complexity" evidence="1">
    <location>
        <begin position="301"/>
        <end position="320"/>
    </location>
</feature>
<evidence type="ECO:0000256" key="1">
    <source>
        <dbReference type="SAM" id="MobiDB-lite"/>
    </source>
</evidence>
<feature type="compositionally biased region" description="Low complexity" evidence="1">
    <location>
        <begin position="61"/>
        <end position="72"/>
    </location>
</feature>
<dbReference type="Bgee" id="ENSCPOG00000008901">
    <property type="expression patterns" value="Expressed in testis and 13 other cell types or tissues"/>
</dbReference>
<evidence type="ECO:0000313" key="2">
    <source>
        <dbReference type="Ensembl" id="ENSCPOP00000007995.3"/>
    </source>
</evidence>
<organism evidence="2 3">
    <name type="scientific">Cavia porcellus</name>
    <name type="common">Guinea pig</name>
    <dbReference type="NCBI Taxonomy" id="10141"/>
    <lineage>
        <taxon>Eukaryota</taxon>
        <taxon>Metazoa</taxon>
        <taxon>Chordata</taxon>
        <taxon>Craniata</taxon>
        <taxon>Vertebrata</taxon>
        <taxon>Euteleostomi</taxon>
        <taxon>Mammalia</taxon>
        <taxon>Eutheria</taxon>
        <taxon>Euarchontoglires</taxon>
        <taxon>Glires</taxon>
        <taxon>Rodentia</taxon>
        <taxon>Hystricomorpha</taxon>
        <taxon>Caviidae</taxon>
        <taxon>Cavia</taxon>
    </lineage>
</organism>
<dbReference type="PANTHER" id="PTHR23193">
    <property type="entry name" value="NUCLEAR PORE COMPLEX PROTEIN NUP"/>
    <property type="match status" value="1"/>
</dbReference>
<accession>H0VDE5</accession>
<dbReference type="Pfam" id="PF15229">
    <property type="entry name" value="POM121"/>
    <property type="match status" value="1"/>
</dbReference>
<dbReference type="eggNOG" id="ENOG502R5GW">
    <property type="taxonomic scope" value="Eukaryota"/>
</dbReference>
<evidence type="ECO:0000313" key="3">
    <source>
        <dbReference type="Proteomes" id="UP000005447"/>
    </source>
</evidence>
<dbReference type="InParanoid" id="H0VDE5"/>
<proteinExistence type="predicted"/>
<reference evidence="2" key="2">
    <citation type="submission" date="2025-08" db="UniProtKB">
        <authorList>
            <consortium name="Ensembl"/>
        </authorList>
    </citation>
    <scope>IDENTIFICATION</scope>
    <source>
        <strain evidence="2">2N</strain>
    </source>
</reference>
<keyword evidence="3" id="KW-1185">Reference proteome</keyword>
<feature type="region of interest" description="Disordered" evidence="1">
    <location>
        <begin position="339"/>
        <end position="438"/>
    </location>
</feature>
<dbReference type="STRING" id="10141.ENSCPOP00000007995"/>
<name>H0VDE5_CAVPO</name>
<feature type="compositionally biased region" description="Basic and acidic residues" evidence="1">
    <location>
        <begin position="120"/>
        <end position="131"/>
    </location>
</feature>
<feature type="region of interest" description="Disordered" evidence="1">
    <location>
        <begin position="276"/>
        <end position="325"/>
    </location>
</feature>
<feature type="compositionally biased region" description="Polar residues" evidence="1">
    <location>
        <begin position="75"/>
        <end position="92"/>
    </location>
</feature>
<dbReference type="HOGENOM" id="CLU_011366_0_0_1"/>
<dbReference type="GO" id="GO:0006606">
    <property type="term" value="P:protein import into nucleus"/>
    <property type="evidence" value="ECO:0007669"/>
    <property type="project" value="TreeGrafter"/>
</dbReference>
<feature type="compositionally biased region" description="Basic residues" evidence="1">
    <location>
        <begin position="900"/>
        <end position="910"/>
    </location>
</feature>
<dbReference type="AlphaFoldDB" id="H0VDE5"/>
<dbReference type="EMBL" id="AAKN02032057">
    <property type="status" value="NOT_ANNOTATED_CDS"/>
    <property type="molecule type" value="Genomic_DNA"/>
</dbReference>
<feature type="compositionally biased region" description="Low complexity" evidence="1">
    <location>
        <begin position="101"/>
        <end position="118"/>
    </location>
</feature>
<dbReference type="InterPro" id="IPR026054">
    <property type="entry name" value="Nucleoporin"/>
</dbReference>
<dbReference type="PANTHER" id="PTHR23193:SF5">
    <property type="entry name" value="NUCLEAR ENVELOPE PORE MEMBRANE PROTEIN POM 121C-RELATED"/>
    <property type="match status" value="1"/>
</dbReference>
<dbReference type="FunCoup" id="H0VDE5">
    <property type="interactions" value="2921"/>
</dbReference>
<dbReference type="Proteomes" id="UP000005447">
    <property type="component" value="Unassembled WGS sequence"/>
</dbReference>
<reference evidence="3" key="1">
    <citation type="journal article" date="2011" name="Nature">
        <title>A high-resolution map of human evolutionary constraint using 29 mammals.</title>
        <authorList>
            <person name="Lindblad-Toh K."/>
            <person name="Garber M."/>
            <person name="Zuk O."/>
            <person name="Lin M.F."/>
            <person name="Parker B.J."/>
            <person name="Washietl S."/>
            <person name="Kheradpour P."/>
            <person name="Ernst J."/>
            <person name="Jordan G."/>
            <person name="Mauceli E."/>
            <person name="Ward L.D."/>
            <person name="Lowe C.B."/>
            <person name="Holloway A.K."/>
            <person name="Clamp M."/>
            <person name="Gnerre S."/>
            <person name="Alfoldi J."/>
            <person name="Beal K."/>
            <person name="Chang J."/>
            <person name="Clawson H."/>
            <person name="Cuff J."/>
            <person name="Di Palma F."/>
            <person name="Fitzgerald S."/>
            <person name="Flicek P."/>
            <person name="Guttman M."/>
            <person name="Hubisz M.J."/>
            <person name="Jaffe D.B."/>
            <person name="Jungreis I."/>
            <person name="Kent W.J."/>
            <person name="Kostka D."/>
            <person name="Lara M."/>
            <person name="Martins A.L."/>
            <person name="Massingham T."/>
            <person name="Moltke I."/>
            <person name="Raney B.J."/>
            <person name="Rasmussen M.D."/>
            <person name="Robinson J."/>
            <person name="Stark A."/>
            <person name="Vilella A.J."/>
            <person name="Wen J."/>
            <person name="Xie X."/>
            <person name="Zody M.C."/>
            <person name="Baldwin J."/>
            <person name="Bloom T."/>
            <person name="Chin C.W."/>
            <person name="Heiman D."/>
            <person name="Nicol R."/>
            <person name="Nusbaum C."/>
            <person name="Young S."/>
            <person name="Wilkinson J."/>
            <person name="Worley K.C."/>
            <person name="Kovar C.L."/>
            <person name="Muzny D.M."/>
            <person name="Gibbs R.A."/>
            <person name="Cree A."/>
            <person name="Dihn H.H."/>
            <person name="Fowler G."/>
            <person name="Jhangiani S."/>
            <person name="Joshi V."/>
            <person name="Lee S."/>
            <person name="Lewis L.R."/>
            <person name="Nazareth L.V."/>
            <person name="Okwuonu G."/>
            <person name="Santibanez J."/>
            <person name="Warren W.C."/>
            <person name="Mardis E.R."/>
            <person name="Weinstock G.M."/>
            <person name="Wilson R.K."/>
            <person name="Delehaunty K."/>
            <person name="Dooling D."/>
            <person name="Fronik C."/>
            <person name="Fulton L."/>
            <person name="Fulton B."/>
            <person name="Graves T."/>
            <person name="Minx P."/>
            <person name="Sodergren E."/>
            <person name="Birney E."/>
            <person name="Margulies E.H."/>
            <person name="Herrero J."/>
            <person name="Green E.D."/>
            <person name="Haussler D."/>
            <person name="Siepel A."/>
            <person name="Goldman N."/>
            <person name="Pollard K.S."/>
            <person name="Pedersen J.S."/>
            <person name="Lander E.S."/>
            <person name="Kellis M."/>
        </authorList>
    </citation>
    <scope>NUCLEOTIDE SEQUENCE [LARGE SCALE GENOMIC DNA]</scope>
    <source>
        <strain evidence="3">2N</strain>
    </source>
</reference>
<feature type="region of interest" description="Disordered" evidence="1">
    <location>
        <begin position="883"/>
        <end position="910"/>
    </location>
</feature>
<evidence type="ECO:0008006" key="4">
    <source>
        <dbReference type="Google" id="ProtNLM"/>
    </source>
</evidence>
<reference evidence="2" key="3">
    <citation type="submission" date="2025-09" db="UniProtKB">
        <authorList>
            <consortium name="Ensembl"/>
        </authorList>
    </citation>
    <scope>IDENTIFICATION</scope>
    <source>
        <strain evidence="2">2N</strain>
    </source>
</reference>
<protein>
    <recommendedName>
        <fullName evidence="4">POM121 transmembrane nucleoporin C</fullName>
    </recommendedName>
</protein>
<feature type="compositionally biased region" description="Low complexity" evidence="1">
    <location>
        <begin position="415"/>
        <end position="438"/>
    </location>
</feature>
<sequence>MFVDGQENKRRRHDSSGSGHSAFEPLVANGVPASFVPKPGTLKRGLTSQSSDDHLNKRSRTSSVSSLTSTCTGGILSSSRNAITSSYSSTRGLAQMRKRPGPTSSPFSSPASSRSQTPERPAKKTREEEACQHASSLTPLVTDKESQGERVAETTTCKQNSWTSPSTPGSSRRRVRKTQLLSCRRGDRLTLPPPPELGYSVTAEDLDLQKKASLQWFNKVLEDKADVASNSVTESPATTQPSFTFSLPATVPVSSPASLPVPGANPLLESLKKMQSPPGFPSFSEPAGVAATMAPTPPKTPSLLMPLASSLSGPLPASSSDTKPTATLLAPVPAVSAATVDTKRPLAPQAETPAKASTPPSPGPAPKQSPAFEMLSPPPSHHAAPAAAPSPSSASPMFKPIFEPPPKVESEGPLPSSTSLAVTASTSTTPTTTTSTATPTFKPIFGSMVQPVSMPLSTPFFKPATAPVTTAAISSPIFSPLAPATSTVASVTTASTSTDSTLKLPFSFGVNSAASTLSSMTSTSASTSQPFLFGAPPASAASFTPAVTSIFQFNKSPAVPATTAITSFSQSLPSTVQTATSTGSSTNTAGFSGFGSTLSTPAAITTSQSTLTFSHTTTPAFNIPFGSATKPPVPPPPYPGANPQPTLGATEGQQQGSAAPALLPSFGSSFTFGNSAAPAPAPAPTAFGSSVQSTFGGLKAVSAMFGAPASTQPAFGSSTATVFSFGTATTSGFGTTTQTASSGASSAAFSSSAQSPFTFGASGATGSSSGGFGLSAAAPGTSSTSGTFSFGAGQSGTTGAGAPFGGALPQSTLGTASQSTPFAFNVANAAENKLVFGGTSTPTFGQSTPAPGVGTAGSSLSFGTPSTPAQGFMGITPFGSAAPSFSIGSGSKTPGARQRLQARRQHTRKK</sequence>
<feature type="compositionally biased region" description="Low complexity" evidence="1">
    <location>
        <begin position="381"/>
        <end position="396"/>
    </location>
</feature>
<feature type="region of interest" description="Disordered" evidence="1">
    <location>
        <begin position="623"/>
        <end position="660"/>
    </location>
</feature>
<feature type="compositionally biased region" description="Polar residues" evidence="1">
    <location>
        <begin position="153"/>
        <end position="162"/>
    </location>
</feature>
<feature type="region of interest" description="Disordered" evidence="1">
    <location>
        <begin position="1"/>
        <end position="178"/>
    </location>
</feature>
<dbReference type="Ensembl" id="ENSCPOT00000008981.3">
    <property type="protein sequence ID" value="ENSCPOP00000007995.3"/>
    <property type="gene ID" value="ENSCPOG00000008901.4"/>
</dbReference>
<dbReference type="GO" id="GO:0008139">
    <property type="term" value="F:nuclear localization sequence binding"/>
    <property type="evidence" value="ECO:0007669"/>
    <property type="project" value="TreeGrafter"/>
</dbReference>
<dbReference type="GO" id="GO:0005643">
    <property type="term" value="C:nuclear pore"/>
    <property type="evidence" value="ECO:0007669"/>
    <property type="project" value="TreeGrafter"/>
</dbReference>
<feature type="compositionally biased region" description="Pro residues" evidence="1">
    <location>
        <begin position="631"/>
        <end position="642"/>
    </location>
</feature>